<dbReference type="RefSeq" id="WP_166292237.1">
    <property type="nucleotide sequence ID" value="NZ_CP049863.1"/>
</dbReference>
<dbReference type="AlphaFoldDB" id="A0A6G7XHP2"/>
<dbReference type="InterPro" id="IPR013783">
    <property type="entry name" value="Ig-like_fold"/>
</dbReference>
<dbReference type="PROSITE" id="PS51272">
    <property type="entry name" value="SLH"/>
    <property type="match status" value="2"/>
</dbReference>
<dbReference type="Pfam" id="PF07532">
    <property type="entry name" value="Big_4"/>
    <property type="match status" value="6"/>
</dbReference>
<evidence type="ECO:0000259" key="1">
    <source>
        <dbReference type="PROSITE" id="PS51272"/>
    </source>
</evidence>
<keyword evidence="3" id="KW-1185">Reference proteome</keyword>
<feature type="domain" description="SLH" evidence="1">
    <location>
        <begin position="833"/>
        <end position="899"/>
    </location>
</feature>
<organism evidence="2 3">
    <name type="scientific">Leucobacter viscericola</name>
    <dbReference type="NCBI Taxonomy" id="2714935"/>
    <lineage>
        <taxon>Bacteria</taxon>
        <taxon>Bacillati</taxon>
        <taxon>Actinomycetota</taxon>
        <taxon>Actinomycetes</taxon>
        <taxon>Micrococcales</taxon>
        <taxon>Microbacteriaceae</taxon>
        <taxon>Leucobacter</taxon>
    </lineage>
</organism>
<evidence type="ECO:0000313" key="3">
    <source>
        <dbReference type="Proteomes" id="UP000502677"/>
    </source>
</evidence>
<dbReference type="Proteomes" id="UP000502677">
    <property type="component" value="Chromosome"/>
</dbReference>
<protein>
    <recommendedName>
        <fullName evidence="1">SLH domain-containing protein</fullName>
    </recommendedName>
</protein>
<feature type="domain" description="SLH" evidence="1">
    <location>
        <begin position="902"/>
        <end position="965"/>
    </location>
</feature>
<dbReference type="EMBL" id="CP049863">
    <property type="protein sequence ID" value="QIK63897.1"/>
    <property type="molecule type" value="Genomic_DNA"/>
</dbReference>
<name>A0A6G7XHP2_9MICO</name>
<evidence type="ECO:0000313" key="2">
    <source>
        <dbReference type="EMBL" id="QIK63897.1"/>
    </source>
</evidence>
<proteinExistence type="predicted"/>
<reference evidence="2 3" key="1">
    <citation type="submission" date="2020-03" db="EMBL/GenBank/DDBJ databases">
        <title>Leucobacter sp. nov., isolated from beetles.</title>
        <authorList>
            <person name="Hyun D.-W."/>
            <person name="Bae J.-W."/>
        </authorList>
    </citation>
    <scope>NUCLEOTIDE SEQUENCE [LARGE SCALE GENOMIC DNA]</scope>
    <source>
        <strain evidence="2 3">HDW9C</strain>
    </source>
</reference>
<accession>A0A6G7XHP2</accession>
<gene>
    <name evidence="2" type="ORF">G7068_12345</name>
</gene>
<dbReference type="InterPro" id="IPR011081">
    <property type="entry name" value="Big_4"/>
</dbReference>
<dbReference type="GO" id="GO:0005975">
    <property type="term" value="P:carbohydrate metabolic process"/>
    <property type="evidence" value="ECO:0007669"/>
    <property type="project" value="UniProtKB-ARBA"/>
</dbReference>
<sequence length="1025" mass="107863">MADNTVLVMPDSPEWNTGAENANLGAWWPEGQATIESDGLHVSAEETGPRAAVTFNLPQNIEPADLCIPDMKYSGTGAQPALNYVPHLETVNNDVNANAYTSFVMAGPENWWYTKNSTKPWKTEIGIDNVPLKAFFDGGWATDVYRAGFSLGSGSTGEGVLSSVTFGGTKYVFTDVYVDDLNMMSLSTPAGRMPTMPKAKITWSDGSYSEDEVDWDAIDPADLVEGAFLYVDGIVRNTKNPEAEPIPVRTELTVEAAVPEDVILPDEETAVGVGIDLPDAVTVTWTDGRNEEADVSWEEFKPTEAGEFTVNGVAKLAGGDEVNVTKKVTVVELAATGYEPVADTLTAAGVAPVMPKFVRVNWNYGPSTELPAVWDAVDVSEPGTFEVGGKVAIAGADALDVKANVIVSDAVAVDVAPVTDVSTLTGVKPELPAKVTVNMSDGKTVELPVVWDAVDADDYAVAGGFTVKGSVAIDGADALEASVKVVVTDAVAVDVAPVTDVSTLTGVKPELPAKVTVNMSDGKTVELPVVWDAVDADDYAVAGDFTVKGSVAIDGADALEASVKVVVSDAVAVDVAPVADVSTPAGVKPELPAKVTVNMSDGKTVELPVVWDAVDADDYAVAGDFTVKGSVAIDGADALEASVKVVVSDAVAVEVAPVADVSTPAGVKPELPAKVTVNMSDGKTVELPVVWDAVDADDYAVAGDFTVKGSVAIDGADALEASVKVVVTAVVVPPAPKPSVSGSTKSVDAGGKITITGKDFAPNESVTVTLGGSNLATAKADANGKLSITVTIPVKTTEGKHAITVKGASSDALTVELTVKKGKVDPACVVPSKSPVFLDTPVSHKFYKEIDWMYCMKYTTGIKAPNGLNYAPQQELTREAMAAFIYRLEAPKGYVAPKVSPFADVKPGDKFYTEIAWMFDKKLSTGTKQATGKPMFMPKDSLSREAMAAFIYRLEAPKNYTAPKKSALADMKPGMSFYKEISWMYDVKLTTGNKTAAGKEYLPKDKLTRQAMAAFIYRLVTDYRN</sequence>
<dbReference type="InterPro" id="IPR001119">
    <property type="entry name" value="SLH_dom"/>
</dbReference>
<dbReference type="Gene3D" id="2.60.40.10">
    <property type="entry name" value="Immunoglobulins"/>
    <property type="match status" value="1"/>
</dbReference>
<dbReference type="KEGG" id="lvi:G7068_12345"/>